<organism evidence="2 3">
    <name type="scientific">Miscanthus lutarioriparius</name>
    <dbReference type="NCBI Taxonomy" id="422564"/>
    <lineage>
        <taxon>Eukaryota</taxon>
        <taxon>Viridiplantae</taxon>
        <taxon>Streptophyta</taxon>
        <taxon>Embryophyta</taxon>
        <taxon>Tracheophyta</taxon>
        <taxon>Spermatophyta</taxon>
        <taxon>Magnoliopsida</taxon>
        <taxon>Liliopsida</taxon>
        <taxon>Poales</taxon>
        <taxon>Poaceae</taxon>
        <taxon>PACMAD clade</taxon>
        <taxon>Panicoideae</taxon>
        <taxon>Andropogonodae</taxon>
        <taxon>Andropogoneae</taxon>
        <taxon>Saccharinae</taxon>
        <taxon>Miscanthus</taxon>
    </lineage>
</organism>
<dbReference type="EMBL" id="CAJGYO010000001">
    <property type="protein sequence ID" value="CAD6206729.1"/>
    <property type="molecule type" value="Genomic_DNA"/>
</dbReference>
<dbReference type="Pfam" id="PF03732">
    <property type="entry name" value="Retrotrans_gag"/>
    <property type="match status" value="1"/>
</dbReference>
<evidence type="ECO:0000259" key="1">
    <source>
        <dbReference type="Pfam" id="PF03732"/>
    </source>
</evidence>
<proteinExistence type="predicted"/>
<sequence length="563" mass="62226">MEPSLKQILDALNARFDEFDRRLDDRDRAFADRTGSVDSHFATLETSISTQAIGLEKGFEGIESRLPDPVSVSVEQRLTSLEASFAVGSGHRHTTLEPRTDVPVKPEFDPRAVAFEKVSADPEARRPGVDAVLGDIHKDVPKLVQTLDRQVFDDSSHRSVVLHSPPAATALAQATGLHATPPSGHRVDLTPRDAGSGVVTTWTHVPANGMLPEHHSHHFVPDFRPPPAIFHPRPAPDPVHHPPSHLYHPLHYPIPIFSTDHSIPSITLLTLSSTAKLPFPTFDGVNPKRWRSLCEKYFLTCVVDPSIWISLVEHYMEGPAAIWYQSIAPQLPSATWESFCQMLHERFDRDQHEHLLRQMFSIRQHTSVSAYVTAFSQLVDQLISYSPRADPLFYTQCFIDGLRSDIRAVILVQRPQTFDAVVRLALLQEEVATAPNLRVQRGGDWSTAVQPRLPAAAASPLPLPQPPPRADKAVAPIAAASVGANVQTTTQTMAAVKAYRRALGLCFKCNAKWSKDHVYAPEVLHAVALWESFSSEDSLADSVEEFPPSEQCCLALSKSAFPV</sequence>
<protein>
    <recommendedName>
        <fullName evidence="1">Retrotransposon gag domain-containing protein</fullName>
    </recommendedName>
</protein>
<comment type="caution">
    <text evidence="2">The sequence shown here is derived from an EMBL/GenBank/DDBJ whole genome shotgun (WGS) entry which is preliminary data.</text>
</comment>
<accession>A0A811MH92</accession>
<dbReference type="Proteomes" id="UP000604825">
    <property type="component" value="Unassembled WGS sequence"/>
</dbReference>
<evidence type="ECO:0000313" key="3">
    <source>
        <dbReference type="Proteomes" id="UP000604825"/>
    </source>
</evidence>
<keyword evidence="3" id="KW-1185">Reference proteome</keyword>
<feature type="domain" description="Retrotransposon gag" evidence="1">
    <location>
        <begin position="311"/>
        <end position="382"/>
    </location>
</feature>
<dbReference type="AlphaFoldDB" id="A0A811MH92"/>
<dbReference type="InterPro" id="IPR005162">
    <property type="entry name" value="Retrotrans_gag_dom"/>
</dbReference>
<gene>
    <name evidence="2" type="ORF">NCGR_LOCUS4408</name>
</gene>
<name>A0A811MH92_9POAL</name>
<dbReference type="OrthoDB" id="696502at2759"/>
<evidence type="ECO:0000313" key="2">
    <source>
        <dbReference type="EMBL" id="CAD6206729.1"/>
    </source>
</evidence>
<reference evidence="2" key="1">
    <citation type="submission" date="2020-10" db="EMBL/GenBank/DDBJ databases">
        <authorList>
            <person name="Han B."/>
            <person name="Lu T."/>
            <person name="Zhao Q."/>
            <person name="Huang X."/>
            <person name="Zhao Y."/>
        </authorList>
    </citation>
    <scope>NUCLEOTIDE SEQUENCE</scope>
</reference>